<feature type="region of interest" description="Disordered" evidence="1">
    <location>
        <begin position="72"/>
        <end position="107"/>
    </location>
</feature>
<name>A0ABV4XSD6_9CYAN</name>
<keyword evidence="2" id="KW-0732">Signal</keyword>
<reference evidence="3 4" key="1">
    <citation type="submission" date="2024-09" db="EMBL/GenBank/DDBJ databases">
        <title>Floridaenema gen nov. (Aerosakkonemataceae, Aerosakkonematales ord. nov., Cyanobacteria) from benthic tropical and subtropical fresh waters, with the description of four new species.</title>
        <authorList>
            <person name="Moretto J.A."/>
            <person name="Berthold D.E."/>
            <person name="Lefler F.W."/>
            <person name="Huang I.-S."/>
            <person name="Laughinghouse H. IV."/>
        </authorList>
    </citation>
    <scope>NUCLEOTIDE SEQUENCE [LARGE SCALE GENOMIC DNA]</scope>
    <source>
        <strain evidence="3 4">BLCC-F50</strain>
    </source>
</reference>
<dbReference type="RefSeq" id="WP_413263832.1">
    <property type="nucleotide sequence ID" value="NZ_JBHFNR010000102.1"/>
</dbReference>
<sequence>MNTKLIAVLGTTATLVMSTAWVNLAQAKPLSPTSEQQLILAQGKGNRLNLTDAQKTQMRQIREATRTQIENVLTQEQKDKLRAAREQRRQQRGEQQAQQGGDRRGQRGQVWASLNLTADQQAQIKRIREESRQKMQAVLTPEQQQQMQQMRQERQNRRQQAQ</sequence>
<feature type="chain" id="PRO_5045690330" description="P pilus assembly/Cpx signaling pathway, periplasmic inhibitor/zinc-resistance associated protein" evidence="2">
    <location>
        <begin position="28"/>
        <end position="162"/>
    </location>
</feature>
<evidence type="ECO:0008006" key="5">
    <source>
        <dbReference type="Google" id="ProtNLM"/>
    </source>
</evidence>
<evidence type="ECO:0000313" key="4">
    <source>
        <dbReference type="Proteomes" id="UP001576784"/>
    </source>
</evidence>
<dbReference type="Gene3D" id="1.20.120.1490">
    <property type="match status" value="1"/>
</dbReference>
<evidence type="ECO:0000256" key="2">
    <source>
        <dbReference type="SAM" id="SignalP"/>
    </source>
</evidence>
<dbReference type="PANTHER" id="PTHR38102">
    <property type="entry name" value="PERIPLASMIC CHAPERONE SPY"/>
    <property type="match status" value="1"/>
</dbReference>
<feature type="region of interest" description="Disordered" evidence="1">
    <location>
        <begin position="129"/>
        <end position="162"/>
    </location>
</feature>
<comment type="caution">
    <text evidence="3">The sequence shown here is derived from an EMBL/GenBank/DDBJ whole genome shotgun (WGS) entry which is preliminary data.</text>
</comment>
<proteinExistence type="predicted"/>
<dbReference type="PANTHER" id="PTHR38102:SF1">
    <property type="entry name" value="PERIPLASMIC CHAPERONE SPY"/>
    <property type="match status" value="1"/>
</dbReference>
<evidence type="ECO:0000256" key="1">
    <source>
        <dbReference type="SAM" id="MobiDB-lite"/>
    </source>
</evidence>
<organism evidence="3 4">
    <name type="scientific">Floridaenema flaviceps BLCC-F50</name>
    <dbReference type="NCBI Taxonomy" id="3153642"/>
    <lineage>
        <taxon>Bacteria</taxon>
        <taxon>Bacillati</taxon>
        <taxon>Cyanobacteriota</taxon>
        <taxon>Cyanophyceae</taxon>
        <taxon>Oscillatoriophycideae</taxon>
        <taxon>Aerosakkonematales</taxon>
        <taxon>Aerosakkonemataceae</taxon>
        <taxon>Floridanema</taxon>
        <taxon>Floridanema flaviceps</taxon>
    </lineage>
</organism>
<protein>
    <recommendedName>
        <fullName evidence="5">P pilus assembly/Cpx signaling pathway, periplasmic inhibitor/zinc-resistance associated protein</fullName>
    </recommendedName>
</protein>
<gene>
    <name evidence="3" type="ORF">ACE1CI_14830</name>
</gene>
<keyword evidence="4" id="KW-1185">Reference proteome</keyword>
<dbReference type="EMBL" id="JBHFNR010000102">
    <property type="protein sequence ID" value="MFB2894183.1"/>
    <property type="molecule type" value="Genomic_DNA"/>
</dbReference>
<accession>A0ABV4XSD6</accession>
<feature type="compositionally biased region" description="Basic and acidic residues" evidence="1">
    <location>
        <begin position="76"/>
        <end position="92"/>
    </location>
</feature>
<dbReference type="Proteomes" id="UP001576784">
    <property type="component" value="Unassembled WGS sequence"/>
</dbReference>
<dbReference type="InterPro" id="IPR052211">
    <property type="entry name" value="Cpx_auxiliary_protein"/>
</dbReference>
<evidence type="ECO:0000313" key="3">
    <source>
        <dbReference type="EMBL" id="MFB2894183.1"/>
    </source>
</evidence>
<feature type="signal peptide" evidence="2">
    <location>
        <begin position="1"/>
        <end position="27"/>
    </location>
</feature>